<dbReference type="GO" id="GO:0005739">
    <property type="term" value="C:mitochondrion"/>
    <property type="evidence" value="ECO:0007669"/>
    <property type="project" value="UniProtKB-SubCell"/>
</dbReference>
<dbReference type="SMART" id="SM01155">
    <property type="entry name" value="DUF1713"/>
    <property type="match status" value="1"/>
</dbReference>
<feature type="compositionally biased region" description="Low complexity" evidence="5">
    <location>
        <begin position="49"/>
        <end position="78"/>
    </location>
</feature>
<comment type="caution">
    <text evidence="7">The sequence shown here is derived from an EMBL/GenBank/DDBJ whole genome shotgun (WGS) entry which is preliminary data.</text>
</comment>
<keyword evidence="8" id="KW-1185">Reference proteome</keyword>
<feature type="region of interest" description="Disordered" evidence="5">
    <location>
        <begin position="290"/>
        <end position="318"/>
    </location>
</feature>
<dbReference type="PANTHER" id="PTHR32035">
    <property type="entry name" value="AURORA KINASE A-INTERACTING PROTEIN"/>
    <property type="match status" value="1"/>
</dbReference>
<evidence type="ECO:0000256" key="5">
    <source>
        <dbReference type="SAM" id="MobiDB-lite"/>
    </source>
</evidence>
<comment type="similarity">
    <text evidence="3">Belongs to the mitochondrion-specific ribosomal protein mS38 family.</text>
</comment>
<feature type="compositionally biased region" description="Basic and acidic residues" evidence="5">
    <location>
        <begin position="101"/>
        <end position="110"/>
    </location>
</feature>
<proteinExistence type="inferred from homology"/>
<evidence type="ECO:0000256" key="3">
    <source>
        <dbReference type="ARBA" id="ARBA00035647"/>
    </source>
</evidence>
<feature type="region of interest" description="Disordered" evidence="5">
    <location>
        <begin position="374"/>
        <end position="397"/>
    </location>
</feature>
<reference evidence="7" key="1">
    <citation type="submission" date="2020-04" db="EMBL/GenBank/DDBJ databases">
        <title>Draft genome resource of the tomato pathogen Pseudocercospora fuligena.</title>
        <authorList>
            <person name="Zaccaron A."/>
        </authorList>
    </citation>
    <scope>NUCLEOTIDE SEQUENCE</scope>
    <source>
        <strain evidence="7">PF001</strain>
    </source>
</reference>
<dbReference type="InterPro" id="IPR013177">
    <property type="entry name" value="Ribosomal_mS38_C"/>
</dbReference>
<feature type="compositionally biased region" description="Basic and acidic residues" evidence="5">
    <location>
        <begin position="253"/>
        <end position="262"/>
    </location>
</feature>
<dbReference type="Proteomes" id="UP000660729">
    <property type="component" value="Unassembled WGS sequence"/>
</dbReference>
<dbReference type="Pfam" id="PF08213">
    <property type="entry name" value="COX24_C"/>
    <property type="match status" value="1"/>
</dbReference>
<dbReference type="EMBL" id="JABCIY010000025">
    <property type="protein sequence ID" value="KAF7196474.1"/>
    <property type="molecule type" value="Genomic_DNA"/>
</dbReference>
<protein>
    <recommendedName>
        <fullName evidence="4">Small ribosomal subunit protein mS38</fullName>
    </recommendedName>
</protein>
<feature type="region of interest" description="Disordered" evidence="5">
    <location>
        <begin position="1"/>
        <end position="119"/>
    </location>
</feature>
<evidence type="ECO:0000256" key="2">
    <source>
        <dbReference type="ARBA" id="ARBA00023128"/>
    </source>
</evidence>
<evidence type="ECO:0000313" key="8">
    <source>
        <dbReference type="Proteomes" id="UP000660729"/>
    </source>
</evidence>
<comment type="subcellular location">
    <subcellularLocation>
        <location evidence="1">Mitochondrion</location>
    </subcellularLocation>
</comment>
<gene>
    <name evidence="7" type="ORF">HII31_02202</name>
</gene>
<evidence type="ECO:0000256" key="4">
    <source>
        <dbReference type="ARBA" id="ARBA00035682"/>
    </source>
</evidence>
<feature type="compositionally biased region" description="Basic residues" evidence="5">
    <location>
        <begin position="39"/>
        <end position="48"/>
    </location>
</feature>
<keyword evidence="2" id="KW-0496">Mitochondrion</keyword>
<feature type="domain" description="Ribosomal protein mS38 C-terminal" evidence="6">
    <location>
        <begin position="363"/>
        <end position="396"/>
    </location>
</feature>
<dbReference type="OrthoDB" id="5364404at2759"/>
<feature type="region of interest" description="Disordered" evidence="5">
    <location>
        <begin position="241"/>
        <end position="271"/>
    </location>
</feature>
<dbReference type="PANTHER" id="PTHR32035:SF3">
    <property type="entry name" value="SMALL RIBOSOMAL SUBUNIT PROTEIN MS38"/>
    <property type="match status" value="1"/>
</dbReference>
<sequence>MFSSKLARVANRTCAAATGASSSSTGTAHRATQCLTARRQTHQRRHSSSKASSCPPDSNASGGKPAATAKGTAADGSSPIAEPASQQRSGKKVSRPKRSRHNTDEHKVPDHFAGLPAVPGTQHIDEQDLRTSAFFSLHRPLSLGSTIPPPATETAFESVFRTKQQRDPWENGNSAERRPEDVVYALGPLFENLDASASESQDDGVRWEVLSESQSHQEGVKHLDGPPRLRSLDELVSQLRPFTIPPPPQPFTEDLKQSEQKKRASKPKQKRYKTTIYLTESTTTNGQVEYSASVSPIERVPEEQSAVEEPVPEARKQSTFRERMQRYRTSKAYLLRQQSMLSTPPTKAPIRRAPSAARKERMLLISVKRQRKLKMKKHKYKKLMKRTRNLRRRQDRA</sequence>
<organism evidence="7 8">
    <name type="scientific">Pseudocercospora fuligena</name>
    <dbReference type="NCBI Taxonomy" id="685502"/>
    <lineage>
        <taxon>Eukaryota</taxon>
        <taxon>Fungi</taxon>
        <taxon>Dikarya</taxon>
        <taxon>Ascomycota</taxon>
        <taxon>Pezizomycotina</taxon>
        <taxon>Dothideomycetes</taxon>
        <taxon>Dothideomycetidae</taxon>
        <taxon>Mycosphaerellales</taxon>
        <taxon>Mycosphaerellaceae</taxon>
        <taxon>Pseudocercospora</taxon>
    </lineage>
</organism>
<accession>A0A8H6RSN0</accession>
<feature type="compositionally biased region" description="Basic residues" evidence="5">
    <location>
        <begin position="89"/>
        <end position="100"/>
    </location>
</feature>
<dbReference type="AlphaFoldDB" id="A0A8H6RSN0"/>
<name>A0A8H6RSN0_9PEZI</name>
<feature type="compositionally biased region" description="Low complexity" evidence="5">
    <location>
        <begin position="15"/>
        <end position="28"/>
    </location>
</feature>
<evidence type="ECO:0000313" key="7">
    <source>
        <dbReference type="EMBL" id="KAF7196474.1"/>
    </source>
</evidence>
<evidence type="ECO:0000259" key="6">
    <source>
        <dbReference type="SMART" id="SM01155"/>
    </source>
</evidence>
<evidence type="ECO:0000256" key="1">
    <source>
        <dbReference type="ARBA" id="ARBA00004173"/>
    </source>
</evidence>